<gene>
    <name evidence="2" type="ORF">Poli38472_005158</name>
</gene>
<protein>
    <recommendedName>
        <fullName evidence="4">Transmembrane protein 18</fullName>
    </recommendedName>
</protein>
<keyword evidence="1" id="KW-0812">Transmembrane</keyword>
<evidence type="ECO:0000256" key="1">
    <source>
        <dbReference type="SAM" id="Phobius"/>
    </source>
</evidence>
<name>A0A8K1CGZ5_PYTOL</name>
<keyword evidence="1" id="KW-1133">Transmembrane helix</keyword>
<proteinExistence type="predicted"/>
<evidence type="ECO:0000313" key="3">
    <source>
        <dbReference type="Proteomes" id="UP000794436"/>
    </source>
</evidence>
<reference evidence="2" key="1">
    <citation type="submission" date="2019-03" db="EMBL/GenBank/DDBJ databases">
        <title>Long read genome sequence of the mycoparasitic Pythium oligandrum ATCC 38472 isolated from sugarbeet rhizosphere.</title>
        <authorList>
            <person name="Gaulin E."/>
        </authorList>
    </citation>
    <scope>NUCLEOTIDE SEQUENCE</scope>
    <source>
        <strain evidence="2">ATCC 38472_TT</strain>
    </source>
</reference>
<dbReference type="OrthoDB" id="411535at2759"/>
<keyword evidence="3" id="KW-1185">Reference proteome</keyword>
<keyword evidence="1" id="KW-0472">Membrane</keyword>
<evidence type="ECO:0000313" key="2">
    <source>
        <dbReference type="EMBL" id="TMW62540.1"/>
    </source>
</evidence>
<accession>A0A8K1CGZ5</accession>
<sequence>MEQYAPQLERELRAKYSHMMPKWYEMVNWTEPLILGLATFHLLLLVTVFLTRHRLYVQFALFVAIILLLVVTEALNTWARANWRRIATQQYFDQRGVFMGIFYGAPLLVTGFFQLMLNMANMVQMLILVKRAEFRQQLKDKKKQESKPHDE</sequence>
<dbReference type="Pfam" id="PF14770">
    <property type="entry name" value="TMEM18"/>
    <property type="match status" value="1"/>
</dbReference>
<organism evidence="2 3">
    <name type="scientific">Pythium oligandrum</name>
    <name type="common">Mycoparasitic fungus</name>
    <dbReference type="NCBI Taxonomy" id="41045"/>
    <lineage>
        <taxon>Eukaryota</taxon>
        <taxon>Sar</taxon>
        <taxon>Stramenopiles</taxon>
        <taxon>Oomycota</taxon>
        <taxon>Peronosporomycetes</taxon>
        <taxon>Pythiales</taxon>
        <taxon>Pythiaceae</taxon>
        <taxon>Pythium</taxon>
    </lineage>
</organism>
<feature type="transmembrane region" description="Helical" evidence="1">
    <location>
        <begin position="96"/>
        <end position="117"/>
    </location>
</feature>
<feature type="transmembrane region" description="Helical" evidence="1">
    <location>
        <begin position="56"/>
        <end position="75"/>
    </location>
</feature>
<feature type="transmembrane region" description="Helical" evidence="1">
    <location>
        <begin position="29"/>
        <end position="50"/>
    </location>
</feature>
<dbReference type="InterPro" id="IPR026721">
    <property type="entry name" value="TMEM18"/>
</dbReference>
<evidence type="ECO:0008006" key="4">
    <source>
        <dbReference type="Google" id="ProtNLM"/>
    </source>
</evidence>
<dbReference type="EMBL" id="SPLM01000073">
    <property type="protein sequence ID" value="TMW62540.1"/>
    <property type="molecule type" value="Genomic_DNA"/>
</dbReference>
<comment type="caution">
    <text evidence="2">The sequence shown here is derived from an EMBL/GenBank/DDBJ whole genome shotgun (WGS) entry which is preliminary data.</text>
</comment>
<dbReference type="Proteomes" id="UP000794436">
    <property type="component" value="Unassembled WGS sequence"/>
</dbReference>
<dbReference type="AlphaFoldDB" id="A0A8K1CGZ5"/>